<comment type="caution">
    <text evidence="1">The sequence shown here is derived from an EMBL/GenBank/DDBJ whole genome shotgun (WGS) entry which is preliminary data.</text>
</comment>
<reference evidence="1" key="1">
    <citation type="submission" date="2023-04" db="EMBL/GenBank/DDBJ databases">
        <title>Draft Genome sequencing of Naganishia species isolated from polar environments using Oxford Nanopore Technology.</title>
        <authorList>
            <person name="Leo P."/>
            <person name="Venkateswaran K."/>
        </authorList>
    </citation>
    <scope>NUCLEOTIDE SEQUENCE</scope>
    <source>
        <strain evidence="1">MNA-CCFEE 5261</strain>
    </source>
</reference>
<protein>
    <submittedName>
        <fullName evidence="1">Uncharacterized protein</fullName>
    </submittedName>
</protein>
<keyword evidence="2" id="KW-1185">Reference proteome</keyword>
<evidence type="ECO:0000313" key="1">
    <source>
        <dbReference type="EMBL" id="KAJ9112883.1"/>
    </source>
</evidence>
<evidence type="ECO:0000313" key="2">
    <source>
        <dbReference type="Proteomes" id="UP001241377"/>
    </source>
</evidence>
<sequence length="675" mass="76525">MDGLEATTDDWLQANSTAVQNTYAASLVTEFAQRRHVDVTPILKALRLEELELLRLVQGIQSARRRGRARSAALQPLYEKTKRILDSLNALEEPVRTLAIRNPSESSHQKALQQIRSTVHRAALRAFVEHSQGLPFARHLLQRMWDDARTHACVGKADSDVLGMMIKKFRHAEENGIAWRIESDTTHPIAFQAFLDSILSRLTSLQEDIFTLIMDIHVDSGISVESIRILLEKCMHFAQSEWNGRWTPAAFHALMQAYRREGDVRGCIETYRSFRTTMSAAASEEAWNRRNFSTLSWPYEAVLTACLEARMGGATKDKYRPPSNMPELIWKDIQEDGVVPPPRLLAYLIKLAMHSKDLKAAHRLWGIFFPLAKTKDGHLLISRPDIDCYYQYFKLVRQQPFAKGDIVPLRQLVRQLLDSKVTAGQNLSLVRSLWMQVLETALSAPYYDLPLALWVLGRFNDKALTVDGSVIDVTAECLIKYWKAKPRGTQWTREVMGIEAIKMYVDRDRGGQRMPLGVRARNLRSRGATTADWDMISRRLVELVKVDDQDKAEQSITYLPLAKPVARWEVPKHTSQAFHTKVFSTPDRQRQQANVAAPSVLSSLRRGLTTMLELCIVAKPRIGINPYIEHAQQLAMPKREGGNEAVKGEPSSAVILRHAMQGVHRDLFGSQGQSI</sequence>
<gene>
    <name evidence="1" type="ORF">QFC19_000438</name>
</gene>
<dbReference type="EMBL" id="JASBWR010000003">
    <property type="protein sequence ID" value="KAJ9112883.1"/>
    <property type="molecule type" value="Genomic_DNA"/>
</dbReference>
<name>A0ACC2WMB2_9TREE</name>
<dbReference type="Proteomes" id="UP001241377">
    <property type="component" value="Unassembled WGS sequence"/>
</dbReference>
<proteinExistence type="predicted"/>
<organism evidence="1 2">
    <name type="scientific">Naganishia cerealis</name>
    <dbReference type="NCBI Taxonomy" id="610337"/>
    <lineage>
        <taxon>Eukaryota</taxon>
        <taxon>Fungi</taxon>
        <taxon>Dikarya</taxon>
        <taxon>Basidiomycota</taxon>
        <taxon>Agaricomycotina</taxon>
        <taxon>Tremellomycetes</taxon>
        <taxon>Filobasidiales</taxon>
        <taxon>Filobasidiaceae</taxon>
        <taxon>Naganishia</taxon>
    </lineage>
</organism>
<accession>A0ACC2WMB2</accession>